<feature type="transmembrane region" description="Helical" evidence="4">
    <location>
        <begin position="279"/>
        <end position="302"/>
    </location>
</feature>
<sequence>MTFLLFITIMFWAFALWDGWRGLRSIQDLRNIKRQSSKQFVSVIVAAKDEECAIDKTLQSLASQTHEFLEIIAVNDRSEDNTGSIMKKWENKLPLQVKTITIETLPEGWLGKNHALYKGYQEAEGDVIVFTDGDIQFSESAIERALSFLEQEKADHLTVAPNLVTKSKGLKAFISYFMFGFGFFKRPWTANNDHSQKGGMGIGAFNMLKRPTYEAIGTHELIAKRPDDDLFLGQKVKSLGYKQRLATGMEDISVEWYSSLQEAIKGLEKNTFAGLNYSFLLSIVAVIGTFTSQVFPFITLLFSTYTNRALSLIAITLMCTLMAITTKKLTQFKTIYALTLPYSALLFIYTIGRAVSLTIKRGGIEWRGTFYSLKELKDAHKEQLKSKH</sequence>
<dbReference type="Gene3D" id="3.90.550.10">
    <property type="entry name" value="Spore Coat Polysaccharide Biosynthesis Protein SpsA, Chain A"/>
    <property type="match status" value="1"/>
</dbReference>
<name>A0A0A2UZ69_9BACI</name>
<dbReference type="SUPFAM" id="SSF53448">
    <property type="entry name" value="Nucleotide-diphospho-sugar transferases"/>
    <property type="match status" value="1"/>
</dbReference>
<keyword evidence="4" id="KW-1133">Transmembrane helix</keyword>
<evidence type="ECO:0000259" key="5">
    <source>
        <dbReference type="Pfam" id="PF00535"/>
    </source>
</evidence>
<evidence type="ECO:0000256" key="2">
    <source>
        <dbReference type="ARBA" id="ARBA00022676"/>
    </source>
</evidence>
<dbReference type="eggNOG" id="COG1215">
    <property type="taxonomic scope" value="Bacteria"/>
</dbReference>
<dbReference type="Proteomes" id="UP000030153">
    <property type="component" value="Unassembled WGS sequence"/>
</dbReference>
<dbReference type="PANTHER" id="PTHR43630">
    <property type="entry name" value="POLY-BETA-1,6-N-ACETYL-D-GLUCOSAMINE SYNTHASE"/>
    <property type="match status" value="1"/>
</dbReference>
<evidence type="ECO:0000256" key="3">
    <source>
        <dbReference type="ARBA" id="ARBA00022679"/>
    </source>
</evidence>
<proteinExistence type="inferred from homology"/>
<comment type="similarity">
    <text evidence="1">Belongs to the glycosyltransferase 2 family.</text>
</comment>
<feature type="domain" description="Glycosyltransferase 2-like" evidence="5">
    <location>
        <begin position="42"/>
        <end position="175"/>
    </location>
</feature>
<dbReference type="InterPro" id="IPR001173">
    <property type="entry name" value="Glyco_trans_2-like"/>
</dbReference>
<keyword evidence="3 6" id="KW-0808">Transferase</keyword>
<accession>A0A0A2UZ69</accession>
<feature type="transmembrane region" description="Helical" evidence="4">
    <location>
        <begin position="332"/>
        <end position="351"/>
    </location>
</feature>
<dbReference type="RefSeq" id="WP_036779639.1">
    <property type="nucleotide sequence ID" value="NZ_AVBG01000001.1"/>
</dbReference>
<dbReference type="EMBL" id="AVBG01000001">
    <property type="protein sequence ID" value="KGP93224.1"/>
    <property type="molecule type" value="Genomic_DNA"/>
</dbReference>
<comment type="caution">
    <text evidence="6">The sequence shown here is derived from an EMBL/GenBank/DDBJ whole genome shotgun (WGS) entry which is preliminary data.</text>
</comment>
<keyword evidence="7" id="KW-1185">Reference proteome</keyword>
<gene>
    <name evidence="6" type="ORF">N780_13065</name>
</gene>
<dbReference type="GO" id="GO:0016757">
    <property type="term" value="F:glycosyltransferase activity"/>
    <property type="evidence" value="ECO:0007669"/>
    <property type="project" value="UniProtKB-KW"/>
</dbReference>
<evidence type="ECO:0000256" key="4">
    <source>
        <dbReference type="SAM" id="Phobius"/>
    </source>
</evidence>
<keyword evidence="2" id="KW-0328">Glycosyltransferase</keyword>
<keyword evidence="4" id="KW-0812">Transmembrane</keyword>
<evidence type="ECO:0000313" key="7">
    <source>
        <dbReference type="Proteomes" id="UP000030153"/>
    </source>
</evidence>
<dbReference type="AlphaFoldDB" id="A0A0A2UZ69"/>
<dbReference type="InterPro" id="IPR029044">
    <property type="entry name" value="Nucleotide-diphossugar_trans"/>
</dbReference>
<dbReference type="OrthoDB" id="9800276at2"/>
<reference evidence="6 7" key="1">
    <citation type="submission" date="2013-08" db="EMBL/GenBank/DDBJ databases">
        <title>Genome of Pontibacillus chungwhensis.</title>
        <authorList>
            <person name="Wang Q."/>
            <person name="Wang G."/>
        </authorList>
    </citation>
    <scope>NUCLEOTIDE SEQUENCE [LARGE SCALE GENOMIC DNA]</scope>
    <source>
        <strain evidence="6 7">BH030062</strain>
    </source>
</reference>
<organism evidence="6 7">
    <name type="scientific">Pontibacillus chungwhensis BH030062</name>
    <dbReference type="NCBI Taxonomy" id="1385513"/>
    <lineage>
        <taxon>Bacteria</taxon>
        <taxon>Bacillati</taxon>
        <taxon>Bacillota</taxon>
        <taxon>Bacilli</taxon>
        <taxon>Bacillales</taxon>
        <taxon>Bacillaceae</taxon>
        <taxon>Pontibacillus</taxon>
    </lineage>
</organism>
<feature type="transmembrane region" description="Helical" evidence="4">
    <location>
        <begin position="309"/>
        <end position="326"/>
    </location>
</feature>
<dbReference type="PANTHER" id="PTHR43630:SF1">
    <property type="entry name" value="POLY-BETA-1,6-N-ACETYL-D-GLUCOSAMINE SYNTHASE"/>
    <property type="match status" value="1"/>
</dbReference>
<keyword evidence="4" id="KW-0472">Membrane</keyword>
<protein>
    <submittedName>
        <fullName evidence="6">Glycosyl transferase</fullName>
    </submittedName>
</protein>
<evidence type="ECO:0000313" key="6">
    <source>
        <dbReference type="EMBL" id="KGP93224.1"/>
    </source>
</evidence>
<dbReference type="STRING" id="1385513.N780_13065"/>
<dbReference type="Pfam" id="PF00535">
    <property type="entry name" value="Glycos_transf_2"/>
    <property type="match status" value="1"/>
</dbReference>
<evidence type="ECO:0000256" key="1">
    <source>
        <dbReference type="ARBA" id="ARBA00006739"/>
    </source>
</evidence>